<keyword evidence="1" id="KW-1133">Transmembrane helix</keyword>
<feature type="transmembrane region" description="Helical" evidence="1">
    <location>
        <begin position="147"/>
        <end position="169"/>
    </location>
</feature>
<feature type="transmembrane region" description="Helical" evidence="1">
    <location>
        <begin position="93"/>
        <end position="114"/>
    </location>
</feature>
<protein>
    <submittedName>
        <fullName evidence="2">Uncharacterized protein</fullName>
    </submittedName>
</protein>
<evidence type="ECO:0000313" key="2">
    <source>
        <dbReference type="EMBL" id="SFE34287.1"/>
    </source>
</evidence>
<sequence length="171" mass="19108">MTVDPRAPAERRATPAGPSARRAGALAFGWKTALALPLAALVVAETLTAFAAILRDHLAIHYDRWFELGMVAGQVVFQWAVLWRRTWRDRLDYAVILVFVSSLGAALLWPLLLWNRVAPVRPLVAVTYFFAVVAVMFAVHARLVKQAALPLVLCVTWVVYRLLILLVVLPW</sequence>
<feature type="transmembrane region" description="Helical" evidence="1">
    <location>
        <begin position="123"/>
        <end position="141"/>
    </location>
</feature>
<proteinExistence type="predicted"/>
<keyword evidence="1" id="KW-0812">Transmembrane</keyword>
<evidence type="ECO:0000256" key="1">
    <source>
        <dbReference type="SAM" id="Phobius"/>
    </source>
</evidence>
<dbReference type="AlphaFoldDB" id="A0A1I1ZRG0"/>
<accession>A0A1I1ZRG0</accession>
<reference evidence="3" key="1">
    <citation type="submission" date="2016-10" db="EMBL/GenBank/DDBJ databases">
        <authorList>
            <person name="Varghese N."/>
            <person name="Submissions S."/>
        </authorList>
    </citation>
    <scope>NUCLEOTIDE SEQUENCE [LARGE SCALE GENOMIC DNA]</scope>
    <source>
        <strain evidence="3">ATCC 25963</strain>
    </source>
</reference>
<dbReference type="RefSeq" id="WP_170136453.1">
    <property type="nucleotide sequence ID" value="NZ_FOMX01000012.1"/>
</dbReference>
<name>A0A1I1ZRG0_9BACT</name>
<dbReference type="EMBL" id="FOMX01000012">
    <property type="protein sequence ID" value="SFE34287.1"/>
    <property type="molecule type" value="Genomic_DNA"/>
</dbReference>
<keyword evidence="3" id="KW-1185">Reference proteome</keyword>
<keyword evidence="1" id="KW-0472">Membrane</keyword>
<gene>
    <name evidence="2" type="ORF">SAMN02745121_03922</name>
</gene>
<feature type="transmembrane region" description="Helical" evidence="1">
    <location>
        <begin position="34"/>
        <end position="53"/>
    </location>
</feature>
<organism evidence="2 3">
    <name type="scientific">Nannocystis exedens</name>
    <dbReference type="NCBI Taxonomy" id="54"/>
    <lineage>
        <taxon>Bacteria</taxon>
        <taxon>Pseudomonadati</taxon>
        <taxon>Myxococcota</taxon>
        <taxon>Polyangia</taxon>
        <taxon>Nannocystales</taxon>
        <taxon>Nannocystaceae</taxon>
        <taxon>Nannocystis</taxon>
    </lineage>
</organism>
<evidence type="ECO:0000313" key="3">
    <source>
        <dbReference type="Proteomes" id="UP000199400"/>
    </source>
</evidence>
<dbReference type="Proteomes" id="UP000199400">
    <property type="component" value="Unassembled WGS sequence"/>
</dbReference>